<dbReference type="PANTHER" id="PTHR10724:SF10">
    <property type="entry name" value="S1 RNA-BINDING DOMAIN-CONTAINING PROTEIN 1"/>
    <property type="match status" value="1"/>
</dbReference>
<dbReference type="AlphaFoldDB" id="A0AA38HJI4"/>
<dbReference type="GO" id="GO:0003729">
    <property type="term" value="F:mRNA binding"/>
    <property type="evidence" value="ECO:0007669"/>
    <property type="project" value="TreeGrafter"/>
</dbReference>
<dbReference type="InterPro" id="IPR003029">
    <property type="entry name" value="S1_domain"/>
</dbReference>
<dbReference type="GO" id="GO:0006412">
    <property type="term" value="P:translation"/>
    <property type="evidence" value="ECO:0007669"/>
    <property type="project" value="TreeGrafter"/>
</dbReference>
<feature type="domain" description="S1 motif" evidence="1">
    <location>
        <begin position="5"/>
        <end position="77"/>
    </location>
</feature>
<protein>
    <recommendedName>
        <fullName evidence="1">S1 motif domain-containing protein</fullName>
    </recommendedName>
</protein>
<dbReference type="Pfam" id="PF00575">
    <property type="entry name" value="S1"/>
    <property type="match status" value="1"/>
</dbReference>
<organism evidence="2 3">
    <name type="scientific">Zophobas morio</name>
    <dbReference type="NCBI Taxonomy" id="2755281"/>
    <lineage>
        <taxon>Eukaryota</taxon>
        <taxon>Metazoa</taxon>
        <taxon>Ecdysozoa</taxon>
        <taxon>Arthropoda</taxon>
        <taxon>Hexapoda</taxon>
        <taxon>Insecta</taxon>
        <taxon>Pterygota</taxon>
        <taxon>Neoptera</taxon>
        <taxon>Endopterygota</taxon>
        <taxon>Coleoptera</taxon>
        <taxon>Polyphaga</taxon>
        <taxon>Cucujiformia</taxon>
        <taxon>Tenebrionidae</taxon>
        <taxon>Zophobas</taxon>
    </lineage>
</organism>
<keyword evidence="3" id="KW-1185">Reference proteome</keyword>
<evidence type="ECO:0000313" key="3">
    <source>
        <dbReference type="Proteomes" id="UP001168821"/>
    </source>
</evidence>
<dbReference type="PANTHER" id="PTHR10724">
    <property type="entry name" value="30S RIBOSOMAL PROTEIN S1"/>
    <property type="match status" value="1"/>
</dbReference>
<dbReference type="InterPro" id="IPR050437">
    <property type="entry name" value="Ribos_protein_bS1-like"/>
</dbReference>
<name>A0AA38HJI4_9CUCU</name>
<reference evidence="2" key="1">
    <citation type="journal article" date="2023" name="G3 (Bethesda)">
        <title>Whole genome assemblies of Zophobas morio and Tenebrio molitor.</title>
        <authorList>
            <person name="Kaur S."/>
            <person name="Stinson S.A."/>
            <person name="diCenzo G.C."/>
        </authorList>
    </citation>
    <scope>NUCLEOTIDE SEQUENCE</scope>
    <source>
        <strain evidence="2">QUZm001</strain>
    </source>
</reference>
<dbReference type="SUPFAM" id="SSF50249">
    <property type="entry name" value="Nucleic acid-binding proteins"/>
    <property type="match status" value="1"/>
</dbReference>
<dbReference type="Proteomes" id="UP001168821">
    <property type="component" value="Unassembled WGS sequence"/>
</dbReference>
<dbReference type="InterPro" id="IPR012340">
    <property type="entry name" value="NA-bd_OB-fold"/>
</dbReference>
<dbReference type="GO" id="GO:0003735">
    <property type="term" value="F:structural constituent of ribosome"/>
    <property type="evidence" value="ECO:0007669"/>
    <property type="project" value="TreeGrafter"/>
</dbReference>
<dbReference type="SMART" id="SM00316">
    <property type="entry name" value="S1"/>
    <property type="match status" value="1"/>
</dbReference>
<accession>A0AA38HJI4</accession>
<comment type="caution">
    <text evidence="2">The sequence shown here is derived from an EMBL/GenBank/DDBJ whole genome shotgun (WGS) entry which is preliminary data.</text>
</comment>
<gene>
    <name evidence="2" type="ORF">Zmor_003994</name>
</gene>
<sequence length="115" mass="12743">MIKAGDKLKVKIASIASFGAFCDVLDNEEGVKGLIHISEFSDYFVNDINEFVTVGEECEVSAISYDDAKKQVKLSFKATHPEFLKSADKPKLQENGSGFKELKTKVDKHVADKNK</sequence>
<dbReference type="EMBL" id="JALNTZ010001179">
    <property type="protein sequence ID" value="KAJ3628668.1"/>
    <property type="molecule type" value="Genomic_DNA"/>
</dbReference>
<dbReference type="Gene3D" id="2.40.50.140">
    <property type="entry name" value="Nucleic acid-binding proteins"/>
    <property type="match status" value="1"/>
</dbReference>
<evidence type="ECO:0000259" key="1">
    <source>
        <dbReference type="PROSITE" id="PS50126"/>
    </source>
</evidence>
<dbReference type="PROSITE" id="PS50126">
    <property type="entry name" value="S1"/>
    <property type="match status" value="1"/>
</dbReference>
<proteinExistence type="predicted"/>
<evidence type="ECO:0000313" key="2">
    <source>
        <dbReference type="EMBL" id="KAJ3628668.1"/>
    </source>
</evidence>